<reference evidence="1" key="1">
    <citation type="journal article" date="2012" name="Nature">
        <title>The tomato genome sequence provides insights into fleshy fruit evolution.</title>
        <authorList>
            <consortium name="Tomato Genome Consortium"/>
        </authorList>
    </citation>
    <scope>NUCLEOTIDE SEQUENCE [LARGE SCALE GENOMIC DNA]</scope>
    <source>
        <strain evidence="1">cv. Heinz 1706</strain>
    </source>
</reference>
<dbReference type="EnsemblPlants" id="Solyc10g036710.2.1">
    <property type="protein sequence ID" value="Solyc10g036710.2.1.1"/>
    <property type="gene ID" value="Solyc10g036710.2"/>
</dbReference>
<dbReference type="Proteomes" id="UP000004994">
    <property type="component" value="Chromosome 10"/>
</dbReference>
<organism evidence="1">
    <name type="scientific">Solanum lycopersicum</name>
    <name type="common">Tomato</name>
    <name type="synonym">Lycopersicon esculentum</name>
    <dbReference type="NCBI Taxonomy" id="4081"/>
    <lineage>
        <taxon>Eukaryota</taxon>
        <taxon>Viridiplantae</taxon>
        <taxon>Streptophyta</taxon>
        <taxon>Embryophyta</taxon>
        <taxon>Tracheophyta</taxon>
        <taxon>Spermatophyta</taxon>
        <taxon>Magnoliopsida</taxon>
        <taxon>eudicotyledons</taxon>
        <taxon>Gunneridae</taxon>
        <taxon>Pentapetalae</taxon>
        <taxon>asterids</taxon>
        <taxon>lamiids</taxon>
        <taxon>Solanales</taxon>
        <taxon>Solanaceae</taxon>
        <taxon>Solanoideae</taxon>
        <taxon>Solaneae</taxon>
        <taxon>Solanum</taxon>
        <taxon>Solanum subgen. Lycopersicon</taxon>
    </lineage>
</organism>
<dbReference type="PaxDb" id="4081-Solyc10g036710.1.1"/>
<reference evidence="1" key="2">
    <citation type="submission" date="2019-01" db="UniProtKB">
        <authorList>
            <consortium name="EnsemblPlants"/>
        </authorList>
    </citation>
    <scope>IDENTIFICATION</scope>
    <source>
        <strain evidence="1">cv. Heinz 1706</strain>
    </source>
</reference>
<accession>A0A3Q7J914</accession>
<protein>
    <submittedName>
        <fullName evidence="1">Uncharacterized protein</fullName>
    </submittedName>
</protein>
<evidence type="ECO:0000313" key="1">
    <source>
        <dbReference type="EnsemblPlants" id="Solyc10g036710.2.1.1"/>
    </source>
</evidence>
<sequence length="50" mass="5789">MGHSCRTIKRLFRERNFRERKHLRNEKAIGILGLGFRVNGLGLGLQLRLG</sequence>
<dbReference type="InParanoid" id="A0A3Q7J914"/>
<name>A0A3Q7J914_SOLLC</name>
<proteinExistence type="predicted"/>
<keyword evidence="2" id="KW-1185">Reference proteome</keyword>
<dbReference type="Gramene" id="Solyc10g036710.2.1">
    <property type="protein sequence ID" value="Solyc10g036710.2.1.1"/>
    <property type="gene ID" value="Solyc10g036710.2"/>
</dbReference>
<dbReference type="AlphaFoldDB" id="A0A3Q7J914"/>
<evidence type="ECO:0000313" key="2">
    <source>
        <dbReference type="Proteomes" id="UP000004994"/>
    </source>
</evidence>